<keyword evidence="2" id="KW-1185">Reference proteome</keyword>
<reference evidence="2" key="1">
    <citation type="journal article" date="2017" name="Nat. Commun.">
        <title>The North American bullfrog draft genome provides insight into hormonal regulation of long noncoding RNA.</title>
        <authorList>
            <person name="Hammond S.A."/>
            <person name="Warren R.L."/>
            <person name="Vandervalk B.P."/>
            <person name="Kucuk E."/>
            <person name="Khan H."/>
            <person name="Gibb E.A."/>
            <person name="Pandoh P."/>
            <person name="Kirk H."/>
            <person name="Zhao Y."/>
            <person name="Jones M."/>
            <person name="Mungall A.J."/>
            <person name="Coope R."/>
            <person name="Pleasance S."/>
            <person name="Moore R.A."/>
            <person name="Holt R.A."/>
            <person name="Round J.M."/>
            <person name="Ohora S."/>
            <person name="Walle B.V."/>
            <person name="Veldhoen N."/>
            <person name="Helbing C.C."/>
            <person name="Birol I."/>
        </authorList>
    </citation>
    <scope>NUCLEOTIDE SEQUENCE [LARGE SCALE GENOMIC DNA]</scope>
</reference>
<protein>
    <submittedName>
        <fullName evidence="1">Uncharacterized protein</fullName>
    </submittedName>
</protein>
<evidence type="ECO:0000313" key="1">
    <source>
        <dbReference type="EMBL" id="PIO10740.1"/>
    </source>
</evidence>
<proteinExistence type="predicted"/>
<name>A0A2G9Q595_AQUCT</name>
<gene>
    <name evidence="1" type="ORF">AB205_0076660</name>
</gene>
<dbReference type="AlphaFoldDB" id="A0A2G9Q595"/>
<dbReference type="Proteomes" id="UP000228934">
    <property type="component" value="Unassembled WGS sequence"/>
</dbReference>
<accession>A0A2G9Q595</accession>
<sequence>MGRLEAGSFFSFLYICVGPDYEGRLEAACLLSFLQVCIGLAMKEGWRPVVFSLFCRCVMDRL</sequence>
<organism evidence="1 2">
    <name type="scientific">Aquarana catesbeiana</name>
    <name type="common">American bullfrog</name>
    <name type="synonym">Rana catesbeiana</name>
    <dbReference type="NCBI Taxonomy" id="8400"/>
    <lineage>
        <taxon>Eukaryota</taxon>
        <taxon>Metazoa</taxon>
        <taxon>Chordata</taxon>
        <taxon>Craniata</taxon>
        <taxon>Vertebrata</taxon>
        <taxon>Euteleostomi</taxon>
        <taxon>Amphibia</taxon>
        <taxon>Batrachia</taxon>
        <taxon>Anura</taxon>
        <taxon>Neobatrachia</taxon>
        <taxon>Ranoidea</taxon>
        <taxon>Ranidae</taxon>
        <taxon>Aquarana</taxon>
    </lineage>
</organism>
<dbReference type="EMBL" id="KZ368944">
    <property type="protein sequence ID" value="PIO10740.1"/>
    <property type="molecule type" value="Genomic_DNA"/>
</dbReference>
<evidence type="ECO:0000313" key="2">
    <source>
        <dbReference type="Proteomes" id="UP000228934"/>
    </source>
</evidence>